<accession>A0A438CJM6</accession>
<evidence type="ECO:0008006" key="3">
    <source>
        <dbReference type="Google" id="ProtNLM"/>
    </source>
</evidence>
<comment type="caution">
    <text evidence="1">The sequence shown here is derived from an EMBL/GenBank/DDBJ whole genome shotgun (WGS) entry which is preliminary data.</text>
</comment>
<proteinExistence type="predicted"/>
<evidence type="ECO:0000313" key="1">
    <source>
        <dbReference type="EMBL" id="RVW23401.1"/>
    </source>
</evidence>
<reference evidence="1 2" key="1">
    <citation type="journal article" date="2018" name="PLoS Genet.">
        <title>Population sequencing reveals clonal diversity and ancestral inbreeding in the grapevine cultivar Chardonnay.</title>
        <authorList>
            <person name="Roach M.J."/>
            <person name="Johnson D.L."/>
            <person name="Bohlmann J."/>
            <person name="van Vuuren H.J."/>
            <person name="Jones S.J."/>
            <person name="Pretorius I.S."/>
            <person name="Schmidt S.A."/>
            <person name="Borneman A.R."/>
        </authorList>
    </citation>
    <scope>NUCLEOTIDE SEQUENCE [LARGE SCALE GENOMIC DNA]</scope>
    <source>
        <strain evidence="2">cv. Chardonnay</strain>
        <tissue evidence="1">Leaf</tissue>
    </source>
</reference>
<dbReference type="PANTHER" id="PTHR34222">
    <property type="entry name" value="GAG_PRE-INTEGRS DOMAIN-CONTAINING PROTEIN"/>
    <property type="match status" value="1"/>
</dbReference>
<dbReference type="EMBL" id="QGNW01002197">
    <property type="protein sequence ID" value="RVW23401.1"/>
    <property type="molecule type" value="Genomic_DNA"/>
</dbReference>
<evidence type="ECO:0000313" key="2">
    <source>
        <dbReference type="Proteomes" id="UP000288805"/>
    </source>
</evidence>
<dbReference type="AlphaFoldDB" id="A0A438CJM6"/>
<protein>
    <recommendedName>
        <fullName evidence="3">Retrotransposon gag domain-containing protein</fullName>
    </recommendedName>
</protein>
<dbReference type="PANTHER" id="PTHR34222:SF37">
    <property type="entry name" value="RETROTRANSPOSON GAG DOMAIN-CONTAINING PROTEIN"/>
    <property type="match status" value="1"/>
</dbReference>
<gene>
    <name evidence="1" type="ORF">CK203_098189</name>
</gene>
<sequence>MGEEDSMIMAWLWNSITPEISDTCMFLATTKDIWDAIQQTVIKTKCPEDAIVLKDFIEQDRVYDFLVGLNPEFDQVRIQILGKQEVSCFNEVVALIRGEEGRMSRDNQWKENKDNLWCTFCKKPRHTKEKCWKLNGKPPSCEWGNRGGQQRP</sequence>
<dbReference type="Proteomes" id="UP000288805">
    <property type="component" value="Unassembled WGS sequence"/>
</dbReference>
<name>A0A438CJM6_VITVI</name>
<organism evidence="1 2">
    <name type="scientific">Vitis vinifera</name>
    <name type="common">Grape</name>
    <dbReference type="NCBI Taxonomy" id="29760"/>
    <lineage>
        <taxon>Eukaryota</taxon>
        <taxon>Viridiplantae</taxon>
        <taxon>Streptophyta</taxon>
        <taxon>Embryophyta</taxon>
        <taxon>Tracheophyta</taxon>
        <taxon>Spermatophyta</taxon>
        <taxon>Magnoliopsida</taxon>
        <taxon>eudicotyledons</taxon>
        <taxon>Gunneridae</taxon>
        <taxon>Pentapetalae</taxon>
        <taxon>rosids</taxon>
        <taxon>Vitales</taxon>
        <taxon>Vitaceae</taxon>
        <taxon>Viteae</taxon>
        <taxon>Vitis</taxon>
    </lineage>
</organism>